<dbReference type="EMBL" id="CM009298">
    <property type="protein sequence ID" value="PNT21761.1"/>
    <property type="molecule type" value="Genomic_DNA"/>
</dbReference>
<evidence type="ECO:0000313" key="1">
    <source>
        <dbReference type="EMBL" id="PNT21761.1"/>
    </source>
</evidence>
<protein>
    <recommendedName>
        <fullName evidence="3">DUF4219 domain-containing protein</fullName>
    </recommendedName>
</protein>
<evidence type="ECO:0008006" key="3">
    <source>
        <dbReference type="Google" id="ProtNLM"/>
    </source>
</evidence>
<keyword evidence="2" id="KW-1185">Reference proteome</keyword>
<accession>A0A2K1Z8Z8</accession>
<proteinExistence type="predicted"/>
<name>A0A2K1Z8Z8_POPTR</name>
<sequence>MASSSSISTFSYTTTQIPIFDGYHYEYWSSQMETIFISQDLWTLVDEGLAEPPQEGSSSNWSEEDVKDYKQNVQRNATALRIIQQGVSKSIYPRIFSIKKAREA</sequence>
<evidence type="ECO:0000313" key="2">
    <source>
        <dbReference type="Proteomes" id="UP000006729"/>
    </source>
</evidence>
<gene>
    <name evidence="1" type="ORF">POPTR_009G166500</name>
</gene>
<dbReference type="AlphaFoldDB" id="A0A2K1Z8Z8"/>
<dbReference type="InParanoid" id="A0A2K1Z8Z8"/>
<organism evidence="1 2">
    <name type="scientific">Populus trichocarpa</name>
    <name type="common">Western balsam poplar</name>
    <name type="synonym">Populus balsamifera subsp. trichocarpa</name>
    <dbReference type="NCBI Taxonomy" id="3694"/>
    <lineage>
        <taxon>Eukaryota</taxon>
        <taxon>Viridiplantae</taxon>
        <taxon>Streptophyta</taxon>
        <taxon>Embryophyta</taxon>
        <taxon>Tracheophyta</taxon>
        <taxon>Spermatophyta</taxon>
        <taxon>Magnoliopsida</taxon>
        <taxon>eudicotyledons</taxon>
        <taxon>Gunneridae</taxon>
        <taxon>Pentapetalae</taxon>
        <taxon>rosids</taxon>
        <taxon>fabids</taxon>
        <taxon>Malpighiales</taxon>
        <taxon>Salicaceae</taxon>
        <taxon>Saliceae</taxon>
        <taxon>Populus</taxon>
    </lineage>
</organism>
<dbReference type="Proteomes" id="UP000006729">
    <property type="component" value="Chromosome 9"/>
</dbReference>
<reference evidence="1 2" key="1">
    <citation type="journal article" date="2006" name="Science">
        <title>The genome of black cottonwood, Populus trichocarpa (Torr. &amp; Gray).</title>
        <authorList>
            <person name="Tuskan G.A."/>
            <person name="Difazio S."/>
            <person name="Jansson S."/>
            <person name="Bohlmann J."/>
            <person name="Grigoriev I."/>
            <person name="Hellsten U."/>
            <person name="Putnam N."/>
            <person name="Ralph S."/>
            <person name="Rombauts S."/>
            <person name="Salamov A."/>
            <person name="Schein J."/>
            <person name="Sterck L."/>
            <person name="Aerts A."/>
            <person name="Bhalerao R.R."/>
            <person name="Bhalerao R.P."/>
            <person name="Blaudez D."/>
            <person name="Boerjan W."/>
            <person name="Brun A."/>
            <person name="Brunner A."/>
            <person name="Busov V."/>
            <person name="Campbell M."/>
            <person name="Carlson J."/>
            <person name="Chalot M."/>
            <person name="Chapman J."/>
            <person name="Chen G.L."/>
            <person name="Cooper D."/>
            <person name="Coutinho P.M."/>
            <person name="Couturier J."/>
            <person name="Covert S."/>
            <person name="Cronk Q."/>
            <person name="Cunningham R."/>
            <person name="Davis J."/>
            <person name="Degroeve S."/>
            <person name="Dejardin A."/>
            <person name="Depamphilis C."/>
            <person name="Detter J."/>
            <person name="Dirks B."/>
            <person name="Dubchak I."/>
            <person name="Duplessis S."/>
            <person name="Ehlting J."/>
            <person name="Ellis B."/>
            <person name="Gendler K."/>
            <person name="Goodstein D."/>
            <person name="Gribskov M."/>
            <person name="Grimwood J."/>
            <person name="Groover A."/>
            <person name="Gunter L."/>
            <person name="Hamberger B."/>
            <person name="Heinze B."/>
            <person name="Helariutta Y."/>
            <person name="Henrissat B."/>
            <person name="Holligan D."/>
            <person name="Holt R."/>
            <person name="Huang W."/>
            <person name="Islam-Faridi N."/>
            <person name="Jones S."/>
            <person name="Jones-Rhoades M."/>
            <person name="Jorgensen R."/>
            <person name="Joshi C."/>
            <person name="Kangasjarvi J."/>
            <person name="Karlsson J."/>
            <person name="Kelleher C."/>
            <person name="Kirkpatrick R."/>
            <person name="Kirst M."/>
            <person name="Kohler A."/>
            <person name="Kalluri U."/>
            <person name="Larimer F."/>
            <person name="Leebens-Mack J."/>
            <person name="Leple J.C."/>
            <person name="Locascio P."/>
            <person name="Lou Y."/>
            <person name="Lucas S."/>
            <person name="Martin F."/>
            <person name="Montanini B."/>
            <person name="Napoli C."/>
            <person name="Nelson D.R."/>
            <person name="Nelson C."/>
            <person name="Nieminen K."/>
            <person name="Nilsson O."/>
            <person name="Pereda V."/>
            <person name="Peter G."/>
            <person name="Philippe R."/>
            <person name="Pilate G."/>
            <person name="Poliakov A."/>
            <person name="Razumovskaya J."/>
            <person name="Richardson P."/>
            <person name="Rinaldi C."/>
            <person name="Ritland K."/>
            <person name="Rouze P."/>
            <person name="Ryaboy D."/>
            <person name="Schmutz J."/>
            <person name="Schrader J."/>
            <person name="Segerman B."/>
            <person name="Shin H."/>
            <person name="Siddiqui A."/>
            <person name="Sterky F."/>
            <person name="Terry A."/>
            <person name="Tsai C.J."/>
            <person name="Uberbacher E."/>
            <person name="Unneberg P."/>
            <person name="Vahala J."/>
            <person name="Wall K."/>
            <person name="Wessler S."/>
            <person name="Yang G."/>
            <person name="Yin T."/>
            <person name="Douglas C."/>
            <person name="Marra M."/>
            <person name="Sandberg G."/>
            <person name="Van de Peer Y."/>
            <person name="Rokhsar D."/>
        </authorList>
    </citation>
    <scope>NUCLEOTIDE SEQUENCE [LARGE SCALE GENOMIC DNA]</scope>
    <source>
        <strain evidence="2">cv. Nisqually</strain>
    </source>
</reference>
<dbReference type="STRING" id="3694.A0A2K1Z8Z8"/>